<reference evidence="4" key="1">
    <citation type="journal article" date="2017" name="bioRxiv">
        <title>Comparative analysis of the genomes of Stylophora pistillata and Acropora digitifera provides evidence for extensive differences between species of corals.</title>
        <authorList>
            <person name="Voolstra C.R."/>
            <person name="Li Y."/>
            <person name="Liew Y.J."/>
            <person name="Baumgarten S."/>
            <person name="Zoccola D."/>
            <person name="Flot J.-F."/>
            <person name="Tambutte S."/>
            <person name="Allemand D."/>
            <person name="Aranda M."/>
        </authorList>
    </citation>
    <scope>NUCLEOTIDE SEQUENCE [LARGE SCALE GENOMIC DNA]</scope>
</reference>
<dbReference type="SUPFAM" id="SSF53067">
    <property type="entry name" value="Actin-like ATPase domain"/>
    <property type="match status" value="2"/>
</dbReference>
<dbReference type="InterPro" id="IPR020902">
    <property type="entry name" value="Actin/actin-like_CS"/>
</dbReference>
<dbReference type="InterPro" id="IPR004001">
    <property type="entry name" value="Actin_CS"/>
</dbReference>
<dbReference type="PROSITE" id="PS01132">
    <property type="entry name" value="ACTINS_ACT_LIKE"/>
    <property type="match status" value="1"/>
</dbReference>
<dbReference type="Gene3D" id="3.90.640.10">
    <property type="entry name" value="Actin, Chain A, domain 4"/>
    <property type="match status" value="1"/>
</dbReference>
<dbReference type="PRINTS" id="PR00190">
    <property type="entry name" value="ACTIN"/>
</dbReference>
<name>A0A2B4S202_STYPI</name>
<dbReference type="Gene3D" id="3.30.420.40">
    <property type="match status" value="2"/>
</dbReference>
<dbReference type="Pfam" id="PF00022">
    <property type="entry name" value="Actin"/>
    <property type="match status" value="1"/>
</dbReference>
<dbReference type="AlphaFoldDB" id="A0A2B4S202"/>
<evidence type="ECO:0000256" key="2">
    <source>
        <dbReference type="RuleBase" id="RU000487"/>
    </source>
</evidence>
<dbReference type="InterPro" id="IPR004000">
    <property type="entry name" value="Actin"/>
</dbReference>
<accession>A0A2B4S202</accession>
<evidence type="ECO:0000313" key="3">
    <source>
        <dbReference type="EMBL" id="PFX22588.1"/>
    </source>
</evidence>
<proteinExistence type="inferred from homology"/>
<gene>
    <name evidence="3" type="ORF">AWC38_SpisGene12871</name>
</gene>
<protein>
    <submittedName>
        <fullName evidence="3">Actin, cytoskeletal 1</fullName>
    </submittedName>
</protein>
<dbReference type="FunFam" id="3.30.420.40:FF:000058">
    <property type="entry name" value="Putative actin-related protein 5"/>
    <property type="match status" value="1"/>
</dbReference>
<dbReference type="InterPro" id="IPR043129">
    <property type="entry name" value="ATPase_NBD"/>
</dbReference>
<dbReference type="EMBL" id="LSMT01000234">
    <property type="protein sequence ID" value="PFX22588.1"/>
    <property type="molecule type" value="Genomic_DNA"/>
</dbReference>
<dbReference type="STRING" id="50429.A0A2B4S202"/>
<comment type="similarity">
    <text evidence="1 2">Belongs to the actin family.</text>
</comment>
<dbReference type="OrthoDB" id="5964750at2759"/>
<evidence type="ECO:0000256" key="1">
    <source>
        <dbReference type="ARBA" id="ARBA00006752"/>
    </source>
</evidence>
<keyword evidence="4" id="KW-1185">Reference proteome</keyword>
<dbReference type="FunFam" id="3.90.640.10:FF:000047">
    <property type="entry name" value="Actin, alpha skeletal muscle"/>
    <property type="match status" value="1"/>
</dbReference>
<evidence type="ECO:0000313" key="4">
    <source>
        <dbReference type="Proteomes" id="UP000225706"/>
    </source>
</evidence>
<dbReference type="SMART" id="SM00268">
    <property type="entry name" value="ACTIN"/>
    <property type="match status" value="1"/>
</dbReference>
<dbReference type="Proteomes" id="UP000225706">
    <property type="component" value="Unassembled WGS sequence"/>
</dbReference>
<dbReference type="FunFam" id="3.30.420.40:FF:000050">
    <property type="entry name" value="Actin, alpha skeletal muscle"/>
    <property type="match status" value="1"/>
</dbReference>
<comment type="caution">
    <text evidence="3">The sequence shown here is derived from an EMBL/GenBank/DDBJ whole genome shotgun (WGS) entry which is preliminary data.</text>
</comment>
<dbReference type="PROSITE" id="PS00432">
    <property type="entry name" value="ACTINS_2"/>
    <property type="match status" value="1"/>
</dbReference>
<sequence length="375" mass="41627">MSLAKAVVLDNGSDTIKAGFAEEDSPQTEFITVVGRPKYAKLQERADREDPLVGIDALDQRSDLDLTYPIENSIITSWDDMETIWKYTFAKLGASPEERPILLTEAPINPQVNREKTTEILLETFHTPAIYLAPAPVLSLYASGHKDGIILQSGFGVSYAVPISEGFALRQNISSLDLAGKYLTDYLTKILSERGITLTEHRIATDVKERLCYVALDFEKEMSTAASESGLQRSYELPDGQFVTLGDERFRCPEVLFQPSLADTGSSLSPGIHQLISESIMKCNEDIRNKMYANIVMSGGSTMFNGIRERMRKEITAIAEASPTRKVKVIVPPEPKYSAWIGGSILASLSDFQSMWISKQEYDEEGPAVVNRKCH</sequence>
<organism evidence="3 4">
    <name type="scientific">Stylophora pistillata</name>
    <name type="common">Smooth cauliflower coral</name>
    <dbReference type="NCBI Taxonomy" id="50429"/>
    <lineage>
        <taxon>Eukaryota</taxon>
        <taxon>Metazoa</taxon>
        <taxon>Cnidaria</taxon>
        <taxon>Anthozoa</taxon>
        <taxon>Hexacorallia</taxon>
        <taxon>Scleractinia</taxon>
        <taxon>Astrocoeniina</taxon>
        <taxon>Pocilloporidae</taxon>
        <taxon>Stylophora</taxon>
    </lineage>
</organism>
<dbReference type="PANTHER" id="PTHR11937">
    <property type="entry name" value="ACTIN"/>
    <property type="match status" value="1"/>
</dbReference>